<accession>A0ACC0IYD2</accession>
<protein>
    <submittedName>
        <fullName evidence="1">Glutathione hydrolase 3</fullName>
    </submittedName>
</protein>
<sequence>MTTTINYGFGAGFLSLSTGIVLNNEIGDFSTPTEISPDQLPHALANFIRPNKRPLSSMTPIIVLKVDEDYKRMVILTLFLQVYIFSGLSFLISNNFVFIIV</sequence>
<proteinExistence type="predicted"/>
<gene>
    <name evidence="1" type="ORF">LOK49_LG01G02444</name>
</gene>
<name>A0ACC0IYD2_9ERIC</name>
<dbReference type="Proteomes" id="UP001060215">
    <property type="component" value="Chromosome 1"/>
</dbReference>
<keyword evidence="1" id="KW-0378">Hydrolase</keyword>
<reference evidence="1 2" key="1">
    <citation type="journal article" date="2022" name="Plant J.">
        <title>Chromosome-level genome of Camellia lanceoleosa provides a valuable resource for understanding genome evolution and self-incompatibility.</title>
        <authorList>
            <person name="Gong W."/>
            <person name="Xiao S."/>
            <person name="Wang L."/>
            <person name="Liao Z."/>
            <person name="Chang Y."/>
            <person name="Mo W."/>
            <person name="Hu G."/>
            <person name="Li W."/>
            <person name="Zhao G."/>
            <person name="Zhu H."/>
            <person name="Hu X."/>
            <person name="Ji K."/>
            <person name="Xiang X."/>
            <person name="Song Q."/>
            <person name="Yuan D."/>
            <person name="Jin S."/>
            <person name="Zhang L."/>
        </authorList>
    </citation>
    <scope>NUCLEOTIDE SEQUENCE [LARGE SCALE GENOMIC DNA]</scope>
    <source>
        <strain evidence="1">SQ_2022a</strain>
    </source>
</reference>
<dbReference type="EMBL" id="CM045758">
    <property type="protein sequence ID" value="KAI8029216.1"/>
    <property type="molecule type" value="Genomic_DNA"/>
</dbReference>
<evidence type="ECO:0000313" key="2">
    <source>
        <dbReference type="Proteomes" id="UP001060215"/>
    </source>
</evidence>
<evidence type="ECO:0000313" key="1">
    <source>
        <dbReference type="EMBL" id="KAI8029216.1"/>
    </source>
</evidence>
<organism evidence="1 2">
    <name type="scientific">Camellia lanceoleosa</name>
    <dbReference type="NCBI Taxonomy" id="1840588"/>
    <lineage>
        <taxon>Eukaryota</taxon>
        <taxon>Viridiplantae</taxon>
        <taxon>Streptophyta</taxon>
        <taxon>Embryophyta</taxon>
        <taxon>Tracheophyta</taxon>
        <taxon>Spermatophyta</taxon>
        <taxon>Magnoliopsida</taxon>
        <taxon>eudicotyledons</taxon>
        <taxon>Gunneridae</taxon>
        <taxon>Pentapetalae</taxon>
        <taxon>asterids</taxon>
        <taxon>Ericales</taxon>
        <taxon>Theaceae</taxon>
        <taxon>Camellia</taxon>
    </lineage>
</organism>
<comment type="caution">
    <text evidence="1">The sequence shown here is derived from an EMBL/GenBank/DDBJ whole genome shotgun (WGS) entry which is preliminary data.</text>
</comment>
<keyword evidence="2" id="KW-1185">Reference proteome</keyword>